<dbReference type="InterPro" id="IPR039366">
    <property type="entry name" value="Pilotin"/>
</dbReference>
<feature type="chain" id="PRO_5043028954" evidence="1">
    <location>
        <begin position="23"/>
        <end position="246"/>
    </location>
</feature>
<evidence type="ECO:0000256" key="1">
    <source>
        <dbReference type="SAM" id="SignalP"/>
    </source>
</evidence>
<dbReference type="PANTHER" id="PTHR38013:SF1">
    <property type="entry name" value="GLYCOPROTEIN_POLYSACCHARIDE METABOLISM"/>
    <property type="match status" value="1"/>
</dbReference>
<dbReference type="PANTHER" id="PTHR38013">
    <property type="entry name" value="GLYCOPROTEIN/POLYSACCHARIDE METABOLISM"/>
    <property type="match status" value="1"/>
</dbReference>
<dbReference type="Pfam" id="PF09619">
    <property type="entry name" value="YscW"/>
    <property type="match status" value="1"/>
</dbReference>
<sequence length="246" mass="26284">MMTRRSALFALAGSALTFTARADALKTLSGTVTYRERMALPAGAVLLVRLEDVSLADAPAKVLAESWQQIQGMPPLSYVLHVPVLESSRRYSLHAEIRAGDQLLFTTEEAHSPSEPNIMVTRITASTNEPPYGSWVVQSLKGQAVPDLSQAPNLTIGRDGHVFGSGGCNRLMGQAVITGNALEFKPFAMTRMACIGSGMEIENAFVNALGEVRSWSVDNKGNLILQSESGAGVIVLRSDGTVEAPK</sequence>
<feature type="domain" description="DUF306" evidence="2">
    <location>
        <begin position="133"/>
        <end position="236"/>
    </location>
</feature>
<evidence type="ECO:0000313" key="4">
    <source>
        <dbReference type="Proteomes" id="UP000323560"/>
    </source>
</evidence>
<evidence type="ECO:0000313" key="3">
    <source>
        <dbReference type="EMBL" id="QEH96540.1"/>
    </source>
</evidence>
<accession>A0AAP9ETG2</accession>
<name>A0AAP9ETG2_GLUTH</name>
<dbReference type="AlphaFoldDB" id="A0AAP9ETG2"/>
<dbReference type="Proteomes" id="UP000323560">
    <property type="component" value="Chromosome"/>
</dbReference>
<dbReference type="InterPro" id="IPR005184">
    <property type="entry name" value="DUF306_Meta_HslJ"/>
</dbReference>
<dbReference type="RefSeq" id="WP_148620423.1">
    <property type="nucleotide sequence ID" value="NZ_CP043043.1"/>
</dbReference>
<proteinExistence type="predicted"/>
<organism evidence="3 4">
    <name type="scientific">Gluconobacter thailandicus</name>
    <dbReference type="NCBI Taxonomy" id="257438"/>
    <lineage>
        <taxon>Bacteria</taxon>
        <taxon>Pseudomonadati</taxon>
        <taxon>Pseudomonadota</taxon>
        <taxon>Alphaproteobacteria</taxon>
        <taxon>Acetobacterales</taxon>
        <taxon>Acetobacteraceae</taxon>
        <taxon>Gluconobacter</taxon>
    </lineage>
</organism>
<dbReference type="EMBL" id="CP043043">
    <property type="protein sequence ID" value="QEH96540.1"/>
    <property type="molecule type" value="Genomic_DNA"/>
</dbReference>
<gene>
    <name evidence="3" type="ORF">FXF46_09720</name>
</gene>
<dbReference type="KEGG" id="gti:FXF46_09720"/>
<dbReference type="Pfam" id="PF03724">
    <property type="entry name" value="META"/>
    <property type="match status" value="1"/>
</dbReference>
<protein>
    <submittedName>
        <fullName evidence="3">META domain-containing protein</fullName>
    </submittedName>
</protein>
<dbReference type="InterPro" id="IPR053196">
    <property type="entry name" value="Lipoprotein_YbaY-like"/>
</dbReference>
<keyword evidence="1" id="KW-0732">Signal</keyword>
<reference evidence="3 4" key="1">
    <citation type="submission" date="2019-08" db="EMBL/GenBank/DDBJ databases">
        <title>Gluconobacter frateurii HD924 genome.</title>
        <authorList>
            <person name="Liu Y."/>
            <person name="Zhang P."/>
        </authorList>
    </citation>
    <scope>NUCLEOTIDE SEQUENCE [LARGE SCALE GENOMIC DNA]</scope>
    <source>
        <strain evidence="3 4">HD924</strain>
    </source>
</reference>
<evidence type="ECO:0000259" key="2">
    <source>
        <dbReference type="Pfam" id="PF03724"/>
    </source>
</evidence>
<feature type="signal peptide" evidence="1">
    <location>
        <begin position="1"/>
        <end position="22"/>
    </location>
</feature>
<dbReference type="InterPro" id="IPR038670">
    <property type="entry name" value="HslJ-like_sf"/>
</dbReference>
<dbReference type="Gene3D" id="2.40.128.270">
    <property type="match status" value="1"/>
</dbReference>